<keyword evidence="4" id="KW-0804">Transcription</keyword>
<dbReference type="InterPro" id="IPR005119">
    <property type="entry name" value="LysR_subst-bd"/>
</dbReference>
<evidence type="ECO:0000313" key="7">
    <source>
        <dbReference type="Proteomes" id="UP001157134"/>
    </source>
</evidence>
<evidence type="ECO:0000256" key="2">
    <source>
        <dbReference type="ARBA" id="ARBA00023015"/>
    </source>
</evidence>
<dbReference type="Pfam" id="PF03466">
    <property type="entry name" value="LysR_substrate"/>
    <property type="match status" value="1"/>
</dbReference>
<comment type="similarity">
    <text evidence="1">Belongs to the LysR transcriptional regulatory family.</text>
</comment>
<keyword evidence="3" id="KW-0238">DNA-binding</keyword>
<evidence type="ECO:0000259" key="5">
    <source>
        <dbReference type="PROSITE" id="PS50931"/>
    </source>
</evidence>
<dbReference type="Pfam" id="PF00126">
    <property type="entry name" value="HTH_1"/>
    <property type="match status" value="1"/>
</dbReference>
<dbReference type="InterPro" id="IPR036388">
    <property type="entry name" value="WH-like_DNA-bd_sf"/>
</dbReference>
<gene>
    <name evidence="6" type="primary">yafC</name>
    <name evidence="6" type="ORF">tloyanaT_35790</name>
</gene>
<dbReference type="SUPFAM" id="SSF46785">
    <property type="entry name" value="Winged helix' DNA-binding domain"/>
    <property type="match status" value="1"/>
</dbReference>
<protein>
    <submittedName>
        <fullName evidence="6">LysR family transcriptional regulator</fullName>
    </submittedName>
</protein>
<feature type="domain" description="HTH lysR-type" evidence="5">
    <location>
        <begin position="5"/>
        <end position="62"/>
    </location>
</feature>
<dbReference type="Gene3D" id="1.10.10.10">
    <property type="entry name" value="Winged helix-like DNA-binding domain superfamily/Winged helix DNA-binding domain"/>
    <property type="match status" value="1"/>
</dbReference>
<dbReference type="InterPro" id="IPR000847">
    <property type="entry name" value="LysR_HTH_N"/>
</dbReference>
<dbReference type="Gene3D" id="3.40.190.290">
    <property type="match status" value="1"/>
</dbReference>
<name>A0ABQ6HGU6_9GAMM</name>
<evidence type="ECO:0000313" key="6">
    <source>
        <dbReference type="EMBL" id="GLX87326.1"/>
    </source>
</evidence>
<accession>A0ABQ6HGU6</accession>
<dbReference type="InterPro" id="IPR036390">
    <property type="entry name" value="WH_DNA-bd_sf"/>
</dbReference>
<evidence type="ECO:0000256" key="3">
    <source>
        <dbReference type="ARBA" id="ARBA00023125"/>
    </source>
</evidence>
<proteinExistence type="inferred from homology"/>
<organism evidence="6 7">
    <name type="scientific">Thalassotalea loyana</name>
    <dbReference type="NCBI Taxonomy" id="280483"/>
    <lineage>
        <taxon>Bacteria</taxon>
        <taxon>Pseudomonadati</taxon>
        <taxon>Pseudomonadota</taxon>
        <taxon>Gammaproteobacteria</taxon>
        <taxon>Alteromonadales</taxon>
        <taxon>Colwelliaceae</taxon>
        <taxon>Thalassotalea</taxon>
    </lineage>
</organism>
<reference evidence="6 7" key="1">
    <citation type="submission" date="2023-03" db="EMBL/GenBank/DDBJ databases">
        <title>Thalassotalea loyana LMG 22536T draft genome sequence.</title>
        <authorList>
            <person name="Sawabe T."/>
        </authorList>
    </citation>
    <scope>NUCLEOTIDE SEQUENCE [LARGE SCALE GENOMIC DNA]</scope>
    <source>
        <strain evidence="6 7">LMG 22536</strain>
    </source>
</reference>
<sequence>MAIRTRSDDLELLLAVVEFGGFSAAADALNIQVARISRSVTKIEKALGTSILIRTTRRVMLTEEGRQFVEEVSAGLKQIYNAEARIVELAKQPKGKLRVDAVSPFIFHQLAPHIQAFSKAYPSIELELNSNEGIVDLIEKRTDVAIRIGKLDDSTLHATPLGKSPLFIVASPDYLAQHGLPKKPKDLDSHQLIGFSNIKALNKWPIDGLTMVEPSITASNGETIRQLVLSGGGISCLSGFMVNQDIAAGKLISLLDEYRVKNSERELVNAVYYKSSSVSERVNSFISFIKPRLNL</sequence>
<dbReference type="PANTHER" id="PTHR30537">
    <property type="entry name" value="HTH-TYPE TRANSCRIPTIONAL REGULATOR"/>
    <property type="match status" value="1"/>
</dbReference>
<evidence type="ECO:0000256" key="1">
    <source>
        <dbReference type="ARBA" id="ARBA00009437"/>
    </source>
</evidence>
<dbReference type="PANTHER" id="PTHR30537:SF20">
    <property type="entry name" value="TRANSCRIPTIONAL REGULATORY PROTEIN"/>
    <property type="match status" value="1"/>
</dbReference>
<dbReference type="Proteomes" id="UP001157134">
    <property type="component" value="Unassembled WGS sequence"/>
</dbReference>
<comment type="caution">
    <text evidence="6">The sequence shown here is derived from an EMBL/GenBank/DDBJ whole genome shotgun (WGS) entry which is preliminary data.</text>
</comment>
<dbReference type="SUPFAM" id="SSF53850">
    <property type="entry name" value="Periplasmic binding protein-like II"/>
    <property type="match status" value="1"/>
</dbReference>
<dbReference type="PROSITE" id="PS50931">
    <property type="entry name" value="HTH_LYSR"/>
    <property type="match status" value="1"/>
</dbReference>
<keyword evidence="7" id="KW-1185">Reference proteome</keyword>
<dbReference type="EMBL" id="BSSV01000010">
    <property type="protein sequence ID" value="GLX87326.1"/>
    <property type="molecule type" value="Genomic_DNA"/>
</dbReference>
<evidence type="ECO:0000256" key="4">
    <source>
        <dbReference type="ARBA" id="ARBA00023163"/>
    </source>
</evidence>
<dbReference type="InterPro" id="IPR058163">
    <property type="entry name" value="LysR-type_TF_proteobact-type"/>
</dbReference>
<keyword evidence="2" id="KW-0805">Transcription regulation</keyword>